<dbReference type="AlphaFoldDB" id="A0A8X6GEI5"/>
<organism evidence="2 3">
    <name type="scientific">Trichonephila clavata</name>
    <name type="common">Joro spider</name>
    <name type="synonym">Nephila clavata</name>
    <dbReference type="NCBI Taxonomy" id="2740835"/>
    <lineage>
        <taxon>Eukaryota</taxon>
        <taxon>Metazoa</taxon>
        <taxon>Ecdysozoa</taxon>
        <taxon>Arthropoda</taxon>
        <taxon>Chelicerata</taxon>
        <taxon>Arachnida</taxon>
        <taxon>Araneae</taxon>
        <taxon>Araneomorphae</taxon>
        <taxon>Entelegynae</taxon>
        <taxon>Araneoidea</taxon>
        <taxon>Nephilidae</taxon>
        <taxon>Trichonephila</taxon>
    </lineage>
</organism>
<gene>
    <name evidence="2" type="ORF">TNCT_258411</name>
</gene>
<evidence type="ECO:0000313" key="3">
    <source>
        <dbReference type="Proteomes" id="UP000887116"/>
    </source>
</evidence>
<dbReference type="EMBL" id="BMAO01005587">
    <property type="protein sequence ID" value="GFR02353.1"/>
    <property type="molecule type" value="Genomic_DNA"/>
</dbReference>
<reference evidence="2" key="1">
    <citation type="submission" date="2020-07" db="EMBL/GenBank/DDBJ databases">
        <title>Multicomponent nature underlies the extraordinary mechanical properties of spider dragline silk.</title>
        <authorList>
            <person name="Kono N."/>
            <person name="Nakamura H."/>
            <person name="Mori M."/>
            <person name="Yoshida Y."/>
            <person name="Ohtoshi R."/>
            <person name="Malay A.D."/>
            <person name="Moran D.A.P."/>
            <person name="Tomita M."/>
            <person name="Numata K."/>
            <person name="Arakawa K."/>
        </authorList>
    </citation>
    <scope>NUCLEOTIDE SEQUENCE</scope>
</reference>
<evidence type="ECO:0000256" key="1">
    <source>
        <dbReference type="SAM" id="MobiDB-lite"/>
    </source>
</evidence>
<protein>
    <submittedName>
        <fullName evidence="2">Uncharacterized protein</fullName>
    </submittedName>
</protein>
<sequence length="77" mass="8539">MNSAQQTDAPDKIPTLIRNKWHFPGGRYNRRRSAPGRKDKSLGSRTSTLKTDGSPGALQQHRRMSQETNRKPGPGPG</sequence>
<feature type="region of interest" description="Disordered" evidence="1">
    <location>
        <begin position="1"/>
        <end position="77"/>
    </location>
</feature>
<comment type="caution">
    <text evidence="2">The sequence shown here is derived from an EMBL/GenBank/DDBJ whole genome shotgun (WGS) entry which is preliminary data.</text>
</comment>
<proteinExistence type="predicted"/>
<accession>A0A8X6GEI5</accession>
<keyword evidence="3" id="KW-1185">Reference proteome</keyword>
<evidence type="ECO:0000313" key="2">
    <source>
        <dbReference type="EMBL" id="GFR02353.1"/>
    </source>
</evidence>
<dbReference type="Proteomes" id="UP000887116">
    <property type="component" value="Unassembled WGS sequence"/>
</dbReference>
<name>A0A8X6GEI5_TRICU</name>